<dbReference type="EMBL" id="MASJ01000003">
    <property type="protein sequence ID" value="OCS87806.1"/>
    <property type="molecule type" value="Genomic_DNA"/>
</dbReference>
<sequence length="256" mass="28807">MSFFKKALASFGVGAATVDTVLTNTSYRVGDTLQGVVRIQGGDVEQTIDAISLILYTTYEKEMNDTKFDEQLELERVRVSEPFTISAREQKEIPFSFILPYETPITMGKTRVWVHTALDIAMAIDPTDKDYISVQPTVLVTEVLNAVQSLGFRLREVACEAAPPRYRNRYPFVQEFEFVPTSGAFRGRLDEVEVMFLSQSAHSAELLIQIDRKVRGLSSLFAEALDMDESFVRVTVSTQDVPVLAQKLQQIIQQHA</sequence>
<dbReference type="PANTHER" id="PTHR40053">
    <property type="entry name" value="SPORULATION-CONTROL PROTEIN SPO0M"/>
    <property type="match status" value="1"/>
</dbReference>
<evidence type="ECO:0000313" key="2">
    <source>
        <dbReference type="Proteomes" id="UP000093199"/>
    </source>
</evidence>
<dbReference type="Pfam" id="PF07070">
    <property type="entry name" value="Spo0M"/>
    <property type="match status" value="1"/>
</dbReference>
<name>A0A1C0YKV2_9BACL</name>
<dbReference type="AlphaFoldDB" id="A0A1C0YKV2"/>
<evidence type="ECO:0000313" key="1">
    <source>
        <dbReference type="EMBL" id="OCS87806.1"/>
    </source>
</evidence>
<dbReference type="STRING" id="33978.A6M13_10940"/>
<dbReference type="InterPro" id="IPR009776">
    <property type="entry name" value="Spore_0_M"/>
</dbReference>
<gene>
    <name evidence="1" type="ORF">A6M13_10940</name>
</gene>
<comment type="caution">
    <text evidence="1">The sequence shown here is derived from an EMBL/GenBank/DDBJ whole genome shotgun (WGS) entry which is preliminary data.</text>
</comment>
<dbReference type="OrthoDB" id="2351239at2"/>
<accession>A0A1C0YKV2</accession>
<protein>
    <submittedName>
        <fullName evidence="1">Sporulation protein SpoOM</fullName>
    </submittedName>
</protein>
<proteinExistence type="predicted"/>
<dbReference type="PANTHER" id="PTHR40053:SF1">
    <property type="entry name" value="SPORULATION-CONTROL PROTEIN SPO0M"/>
    <property type="match status" value="1"/>
</dbReference>
<reference evidence="1 2" key="1">
    <citation type="submission" date="2016-07" db="EMBL/GenBank/DDBJ databases">
        <title>Caryophanon tenue genome sequencing.</title>
        <authorList>
            <person name="Verma A."/>
            <person name="Pal Y."/>
            <person name="Krishnamurthi S."/>
        </authorList>
    </citation>
    <scope>NUCLEOTIDE SEQUENCE [LARGE SCALE GENOMIC DNA]</scope>
    <source>
        <strain evidence="1 2">DSM 14152</strain>
    </source>
</reference>
<dbReference type="Proteomes" id="UP000093199">
    <property type="component" value="Unassembled WGS sequence"/>
</dbReference>
<dbReference type="RefSeq" id="WP_066543632.1">
    <property type="nucleotide sequence ID" value="NZ_MASJ01000003.1"/>
</dbReference>
<keyword evidence="2" id="KW-1185">Reference proteome</keyword>
<organism evidence="1 2">
    <name type="scientific">Caryophanon tenue</name>
    <dbReference type="NCBI Taxonomy" id="33978"/>
    <lineage>
        <taxon>Bacteria</taxon>
        <taxon>Bacillati</taxon>
        <taxon>Bacillota</taxon>
        <taxon>Bacilli</taxon>
        <taxon>Bacillales</taxon>
        <taxon>Caryophanaceae</taxon>
        <taxon>Caryophanon</taxon>
    </lineage>
</organism>